<reference evidence="4" key="11">
    <citation type="submission" date="2023-01" db="EMBL/GenBank/DDBJ databases">
        <title>Human gut microbiome strain richness.</title>
        <authorList>
            <person name="Chen-Liaw A."/>
        </authorList>
    </citation>
    <scope>NUCLEOTIDE SEQUENCE</scope>
    <source>
        <strain evidence="4">RTP21484st1_E5_RTP21484_190118</strain>
    </source>
</reference>
<reference evidence="16 17" key="1">
    <citation type="submission" date="2015-09" db="EMBL/GenBank/DDBJ databases">
        <authorList>
            <consortium name="Pathogen Informatics"/>
        </authorList>
    </citation>
    <scope>NUCLEOTIDE SEQUENCE [LARGE SCALE GENOMIC DNA]</scope>
    <source>
        <strain evidence="2 16">2789STDY5608822</strain>
        <strain evidence="1 17">2789STDY5608872</strain>
    </source>
</reference>
<dbReference type="EMBL" id="WKNE01000001">
    <property type="protein sequence ID" value="MRZ53210.1"/>
    <property type="molecule type" value="Genomic_DNA"/>
</dbReference>
<evidence type="ECO:0000313" key="5">
    <source>
        <dbReference type="EMBL" id="MRY94795.1"/>
    </source>
</evidence>
<evidence type="ECO:0000313" key="11">
    <source>
        <dbReference type="EMBL" id="RHD73947.1"/>
    </source>
</evidence>
<dbReference type="OrthoDB" id="6636823at2"/>
<evidence type="ECO:0000313" key="6">
    <source>
        <dbReference type="EMBL" id="MRZ50947.1"/>
    </source>
</evidence>
<dbReference type="Proteomes" id="UP000501982">
    <property type="component" value="Chromosome"/>
</dbReference>
<dbReference type="RefSeq" id="WP_005855899.1">
    <property type="nucleotide sequence ID" value="NZ_BQOC01000001.1"/>
</dbReference>
<evidence type="ECO:0000313" key="8">
    <source>
        <dbReference type="EMBL" id="MSB74225.1"/>
    </source>
</evidence>
<evidence type="ECO:0000313" key="12">
    <source>
        <dbReference type="EMBL" id="RLT72882.1"/>
    </source>
</evidence>
<dbReference type="OMA" id="DPYMLLS"/>
<dbReference type="EMBL" id="JAJCNI010000011">
    <property type="protein sequence ID" value="MCB6518273.1"/>
    <property type="molecule type" value="Genomic_DNA"/>
</dbReference>
<reference evidence="13 21" key="7">
    <citation type="submission" date="2019-04" db="EMBL/GenBank/DDBJ databases">
        <title>Microbes associate with the intestines of laboratory mice.</title>
        <authorList>
            <person name="Navarre W."/>
            <person name="Wong E."/>
            <person name="Huang K."/>
            <person name="Tropini C."/>
            <person name="Ng K."/>
            <person name="Yu B."/>
        </authorList>
    </citation>
    <scope>NUCLEOTIDE SEQUENCE [LARGE SCALE GENOMIC DNA]</scope>
    <source>
        <strain evidence="13 21">NM39_I3</strain>
    </source>
</reference>
<evidence type="ECO:0000313" key="21">
    <source>
        <dbReference type="Proteomes" id="UP000310032"/>
    </source>
</evidence>
<evidence type="ECO:0000313" key="9">
    <source>
        <dbReference type="EMBL" id="OUP15520.1"/>
    </source>
</evidence>
<sequence length="58" mass="6860">MSLPNDPMMLFSFINMKLRDNYSSLDDLCEDLQVNKKSLLTKLKDAGFEYSPEHNKFW</sequence>
<dbReference type="EMBL" id="QSJN01000007">
    <property type="protein sequence ID" value="RHD73947.1"/>
    <property type="molecule type" value="Genomic_DNA"/>
</dbReference>
<evidence type="ECO:0000313" key="23">
    <source>
        <dbReference type="Proteomes" id="UP000432516"/>
    </source>
</evidence>
<dbReference type="EMBL" id="CYYK01000002">
    <property type="protein sequence ID" value="CUN60172.1"/>
    <property type="molecule type" value="Genomic_DNA"/>
</dbReference>
<evidence type="ECO:0000313" key="20">
    <source>
        <dbReference type="Proteomes" id="UP000284660"/>
    </source>
</evidence>
<dbReference type="Proteomes" id="UP000432516">
    <property type="component" value="Unassembled WGS sequence"/>
</dbReference>
<evidence type="ECO:0000313" key="4">
    <source>
        <dbReference type="EMBL" id="MDB9004577.1"/>
    </source>
</evidence>
<dbReference type="EMBL" id="CYXP01000001">
    <property type="protein sequence ID" value="CUM86737.1"/>
    <property type="molecule type" value="Genomic_DNA"/>
</dbReference>
<reference evidence="15" key="12">
    <citation type="submission" date="2023-03" db="EMBL/GenBank/DDBJ databases">
        <title>Parabacteroides distasonis, a bacteria resistant against UC.</title>
        <authorList>
            <person name="Dai W."/>
        </authorList>
    </citation>
    <scope>NUCLEOTIDE SEQUENCE</scope>
    <source>
        <strain evidence="15">F1-28</strain>
    </source>
</reference>
<reference evidence="10 27" key="9">
    <citation type="submission" date="2020-04" db="EMBL/GenBank/DDBJ databases">
        <title>Complete Genomes and Methylome analysis of CBBP consortium that reverse antibiotic-induced susceptibility to vancomycin-resistant Enterococcus faecium infection.</title>
        <authorList>
            <person name="Fomenkov A."/>
            <person name="Zhang Z."/>
            <person name="Pamer E."/>
            <person name="Roberts R.J."/>
        </authorList>
    </citation>
    <scope>NUCLEOTIDE SEQUENCE [LARGE SCALE GENOMIC DNA]</scope>
    <source>
        <strain evidence="27">CBBP</strain>
        <strain evidence="10">CBBP-1</strain>
    </source>
</reference>
<evidence type="ECO:0000313" key="22">
    <source>
        <dbReference type="Proteomes" id="UP000315827"/>
    </source>
</evidence>
<dbReference type="AlphaFoldDB" id="A0A174RMJ6"/>
<evidence type="ECO:0000313" key="1">
    <source>
        <dbReference type="EMBL" id="CUM86737.1"/>
    </source>
</evidence>
<dbReference type="Proteomes" id="UP000095455">
    <property type="component" value="Unassembled WGS sequence"/>
</dbReference>
<dbReference type="Proteomes" id="UP000284660">
    <property type="component" value="Unassembled WGS sequence"/>
</dbReference>
<reference evidence="3" key="10">
    <citation type="submission" date="2021-10" db="EMBL/GenBank/DDBJ databases">
        <title>Collection of gut derived symbiotic bacterial strains cultured from healthy donors.</title>
        <authorList>
            <person name="Lin H."/>
            <person name="Littmann E."/>
            <person name="Kohout C."/>
            <person name="Pamer E.G."/>
        </authorList>
    </citation>
    <scope>NUCLEOTIDE SEQUENCE</scope>
    <source>
        <strain evidence="3">DFI.2.94</strain>
    </source>
</reference>
<evidence type="ECO:0000313" key="19">
    <source>
        <dbReference type="Proteomes" id="UP000278164"/>
    </source>
</evidence>
<evidence type="ECO:0000313" key="3">
    <source>
        <dbReference type="EMBL" id="MCB6518273.1"/>
    </source>
</evidence>
<dbReference type="InterPro" id="IPR025346">
    <property type="entry name" value="DUF4250"/>
</dbReference>
<evidence type="ECO:0000313" key="18">
    <source>
        <dbReference type="Proteomes" id="UP000195950"/>
    </source>
</evidence>
<evidence type="ECO:0000313" key="14">
    <source>
        <dbReference type="EMBL" id="TWV62345.1"/>
    </source>
</evidence>
<dbReference type="EMBL" id="CP120353">
    <property type="protein sequence ID" value="WET66002.1"/>
    <property type="molecule type" value="Genomic_DNA"/>
</dbReference>
<dbReference type="Pfam" id="PF14056">
    <property type="entry name" value="DUF4250"/>
    <property type="match status" value="1"/>
</dbReference>
<proteinExistence type="predicted"/>
<reference evidence="23 24" key="6">
    <citation type="journal article" date="2019" name="Nat. Med.">
        <title>A library of human gut bacterial isolates paired with longitudinal multiomics data enables mechanistic microbiome research.</title>
        <authorList>
            <person name="Poyet M."/>
            <person name="Groussin M."/>
            <person name="Gibbons S.M."/>
            <person name="Avila-Pacheco J."/>
            <person name="Jiang X."/>
            <person name="Kearney S.M."/>
            <person name="Perrotta A.R."/>
            <person name="Berdy B."/>
            <person name="Zhao S."/>
            <person name="Lieberman T.D."/>
            <person name="Swanson P.K."/>
            <person name="Smith M."/>
            <person name="Roesemann S."/>
            <person name="Alexander J.E."/>
            <person name="Rich S.A."/>
            <person name="Livny J."/>
            <person name="Vlamakis H."/>
            <person name="Clish C."/>
            <person name="Bullock K."/>
            <person name="Deik A."/>
            <person name="Scott J."/>
            <person name="Pierce K.A."/>
            <person name="Xavier R.J."/>
            <person name="Alm E.J."/>
        </authorList>
    </citation>
    <scope>NUCLEOTIDE SEQUENCE [LARGE SCALE GENOMIC DNA]</scope>
    <source>
        <strain evidence="7 23">BIOML-A2</strain>
        <strain evidence="8 25">BIOML-A20</strain>
        <strain evidence="6 24">BIOML-A32</strain>
        <strain evidence="5 26">BIOML-A9</strain>
    </source>
</reference>
<reference evidence="12 19" key="5">
    <citation type="submission" date="2018-09" db="EMBL/GenBank/DDBJ databases">
        <title>Murine metabolic-syndrome-specific gut microbial biobank.</title>
        <authorList>
            <person name="Liu C."/>
        </authorList>
    </citation>
    <scope>NUCLEOTIDE SEQUENCE [LARGE SCALE GENOMIC DNA]</scope>
    <source>
        <strain evidence="12 19">8-P5</strain>
    </source>
</reference>
<reference evidence="18" key="2">
    <citation type="submission" date="2017-04" db="EMBL/GenBank/DDBJ databases">
        <title>Function of individual gut microbiota members based on whole genome sequencing of pure cultures obtained from chicken caecum.</title>
        <authorList>
            <person name="Medvecky M."/>
            <person name="Cejkova D."/>
            <person name="Polansky O."/>
            <person name="Karasova D."/>
            <person name="Kubasova T."/>
            <person name="Cizek A."/>
            <person name="Rychlik I."/>
        </authorList>
    </citation>
    <scope>NUCLEOTIDE SEQUENCE [LARGE SCALE GENOMIC DNA]</scope>
    <source>
        <strain evidence="18">An199</strain>
    </source>
</reference>
<dbReference type="Proteomes" id="UP001198806">
    <property type="component" value="Unassembled WGS sequence"/>
</dbReference>
<evidence type="ECO:0000313" key="16">
    <source>
        <dbReference type="Proteomes" id="UP000095455"/>
    </source>
</evidence>
<evidence type="ECO:0000313" key="17">
    <source>
        <dbReference type="Proteomes" id="UP000095591"/>
    </source>
</evidence>
<dbReference type="Proteomes" id="UP001221009">
    <property type="component" value="Chromosome"/>
</dbReference>
<dbReference type="Proteomes" id="UP000461276">
    <property type="component" value="Unassembled WGS sequence"/>
</dbReference>
<evidence type="ECO:0000313" key="13">
    <source>
        <dbReference type="EMBL" id="TGY58015.1"/>
    </source>
</evidence>
<reference evidence="11 20" key="4">
    <citation type="submission" date="2018-08" db="EMBL/GenBank/DDBJ databases">
        <title>A genome reference for cultivated species of the human gut microbiota.</title>
        <authorList>
            <person name="Zou Y."/>
            <person name="Xue W."/>
            <person name="Luo G."/>
        </authorList>
    </citation>
    <scope>NUCLEOTIDE SEQUENCE [LARGE SCALE GENOMIC DNA]</scope>
    <source>
        <strain evidence="11 20">AM30-4</strain>
    </source>
</reference>
<evidence type="ECO:0000313" key="2">
    <source>
        <dbReference type="EMBL" id="CUN60172.1"/>
    </source>
</evidence>
<dbReference type="EMBL" id="NFJX01000020">
    <property type="protein sequence ID" value="OUP15520.1"/>
    <property type="molecule type" value="Genomic_DNA"/>
</dbReference>
<gene>
    <name evidence="9" type="ORF">B5F32_17480</name>
    <name evidence="12" type="ORF">D7V78_13590</name>
    <name evidence="11" type="ORF">DW782_12455</name>
    <name evidence="13" type="ORF">E5342_09085</name>
    <name evidence="2" type="ORF">ERS852380_00675</name>
    <name evidence="1" type="ORF">ERS852429_00971</name>
    <name evidence="14" type="ORF">FSA05_09655</name>
    <name evidence="6" type="ORF">GKD66_12090</name>
    <name evidence="5" type="ORF">GKD67_16480</name>
    <name evidence="7" type="ORF">GKD68_00365</name>
    <name evidence="8" type="ORF">GKD70_13195</name>
    <name evidence="10" type="ORF">HHO38_01835</name>
    <name evidence="3" type="ORF">LI194_10730</name>
    <name evidence="15" type="ORF">P2T59_08440</name>
    <name evidence="4" type="ORF">PN599_06155</name>
</gene>
<dbReference type="Proteomes" id="UP000195950">
    <property type="component" value="Unassembled WGS sequence"/>
</dbReference>
<evidence type="ECO:0000313" key="10">
    <source>
        <dbReference type="EMBL" id="QJE27144.1"/>
    </source>
</evidence>
<dbReference type="Proteomes" id="UP000310032">
    <property type="component" value="Unassembled WGS sequence"/>
</dbReference>
<dbReference type="EMBL" id="VOHW01000004">
    <property type="protein sequence ID" value="TWV62345.1"/>
    <property type="molecule type" value="Genomic_DNA"/>
</dbReference>
<accession>A0A174RMJ6</accession>
<dbReference type="Proteomes" id="UP000095591">
    <property type="component" value="Unassembled WGS sequence"/>
</dbReference>
<reference evidence="14 22" key="8">
    <citation type="submission" date="2019-07" db="EMBL/GenBank/DDBJ databases">
        <title>Genome sequencing of Parabacteroides distasonis iSURF_7.</title>
        <authorList>
            <person name="Degefu H.N."/>
            <person name="Ruoff K.L."/>
            <person name="Price C.E."/>
            <person name="Valls R.A."/>
            <person name="O'Toole G.A."/>
        </authorList>
    </citation>
    <scope>NUCLEOTIDE SEQUENCE [LARGE SCALE GENOMIC DNA]</scope>
    <source>
        <strain evidence="14 22">CFPLTA003_1B</strain>
    </source>
</reference>
<evidence type="ECO:0000313" key="26">
    <source>
        <dbReference type="Proteomes" id="UP000461276"/>
    </source>
</evidence>
<evidence type="ECO:0000313" key="27">
    <source>
        <dbReference type="Proteomes" id="UP000501982"/>
    </source>
</evidence>
<dbReference type="GeneID" id="93525166"/>
<evidence type="ECO:0000313" key="7">
    <source>
        <dbReference type="EMBL" id="MRZ53210.1"/>
    </source>
</evidence>
<dbReference type="Proteomes" id="UP000315827">
    <property type="component" value="Unassembled WGS sequence"/>
</dbReference>
<dbReference type="Proteomes" id="UP000441358">
    <property type="component" value="Unassembled WGS sequence"/>
</dbReference>
<evidence type="ECO:0000313" key="24">
    <source>
        <dbReference type="Proteomes" id="UP000441358"/>
    </source>
</evidence>
<dbReference type="EMBL" id="WKMY01000013">
    <property type="protein sequence ID" value="MRY94795.1"/>
    <property type="molecule type" value="Genomic_DNA"/>
</dbReference>
<evidence type="ECO:0000313" key="25">
    <source>
        <dbReference type="Proteomes" id="UP000441609"/>
    </source>
</evidence>
<dbReference type="EMBL" id="CP051672">
    <property type="protein sequence ID" value="QJE27144.1"/>
    <property type="molecule type" value="Genomic_DNA"/>
</dbReference>
<reference evidence="9" key="3">
    <citation type="journal article" date="2018" name="BMC Genomics">
        <title>Whole genome sequencing and function prediction of 133 gut anaerobes isolated from chicken caecum in pure cultures.</title>
        <authorList>
            <person name="Medvecky M."/>
            <person name="Cejkova D."/>
            <person name="Polansky O."/>
            <person name="Karasova D."/>
            <person name="Kubasova T."/>
            <person name="Cizek A."/>
            <person name="Rychlik I."/>
        </authorList>
    </citation>
    <scope>NUCLEOTIDE SEQUENCE</scope>
    <source>
        <strain evidence="9">An199</strain>
    </source>
</reference>
<organism evidence="12 19">
    <name type="scientific">Parabacteroides distasonis</name>
    <dbReference type="NCBI Taxonomy" id="823"/>
    <lineage>
        <taxon>Bacteria</taxon>
        <taxon>Pseudomonadati</taxon>
        <taxon>Bacteroidota</taxon>
        <taxon>Bacteroidia</taxon>
        <taxon>Bacteroidales</taxon>
        <taxon>Tannerellaceae</taxon>
        <taxon>Parabacteroides</taxon>
    </lineage>
</organism>
<dbReference type="EMBL" id="RAYI01000026">
    <property type="protein sequence ID" value="RLT72882.1"/>
    <property type="molecule type" value="Genomic_DNA"/>
</dbReference>
<dbReference type="Proteomes" id="UP000441609">
    <property type="component" value="Unassembled WGS sequence"/>
</dbReference>
<dbReference type="EMBL" id="WKMC01000008">
    <property type="protein sequence ID" value="MRZ50947.1"/>
    <property type="molecule type" value="Genomic_DNA"/>
</dbReference>
<dbReference type="EMBL" id="SRYM01000020">
    <property type="protein sequence ID" value="TGY58015.1"/>
    <property type="molecule type" value="Genomic_DNA"/>
</dbReference>
<name>A0A174RMJ6_PARDI</name>
<dbReference type="Proteomes" id="UP000278164">
    <property type="component" value="Unassembled WGS sequence"/>
</dbReference>
<dbReference type="Proteomes" id="UP001210126">
    <property type="component" value="Unassembled WGS sequence"/>
</dbReference>
<protein>
    <submittedName>
        <fullName evidence="12">DUF4250 domain-containing protein</fullName>
    </submittedName>
</protein>
<dbReference type="EMBL" id="JAQMPJ010000003">
    <property type="protein sequence ID" value="MDB9004577.1"/>
    <property type="molecule type" value="Genomic_DNA"/>
</dbReference>
<evidence type="ECO:0000313" key="15">
    <source>
        <dbReference type="EMBL" id="WET66002.1"/>
    </source>
</evidence>
<dbReference type="EMBL" id="WKMO01000011">
    <property type="protein sequence ID" value="MSB74225.1"/>
    <property type="molecule type" value="Genomic_DNA"/>
</dbReference>